<evidence type="ECO:0000313" key="2">
    <source>
        <dbReference type="Proteomes" id="UP000176682"/>
    </source>
</evidence>
<dbReference type="AlphaFoldDB" id="A0A1F5FK03"/>
<comment type="caution">
    <text evidence="1">The sequence shown here is derived from an EMBL/GenBank/DDBJ whole genome shotgun (WGS) entry which is preliminary data.</text>
</comment>
<sequence length="211" mass="23128">MDTAVTEKALATEANKSVIVSSVRRILEVGTKPKIWSGEKIKGAIVPNDVGDTYAAYYHDEDLGVSILAVKDRRGKDLCSRSMMVASSKLDGEEVVKITGDISTKPAVEGWGMGSALMSCTNEQVSRIARDMRVADGTKFLYMVTDNARGAGSDKKRLGWTSSMMQRLGFTNDYEVVVRAAVGSGEALSEEEARRTWVRVYQYDSKRQGVK</sequence>
<accession>A0A1F5FK03</accession>
<evidence type="ECO:0000313" key="1">
    <source>
        <dbReference type="EMBL" id="OGD79854.1"/>
    </source>
</evidence>
<dbReference type="EMBL" id="MFAM01000007">
    <property type="protein sequence ID" value="OGD79854.1"/>
    <property type="molecule type" value="Genomic_DNA"/>
</dbReference>
<name>A0A1F5FK03_9BACT</name>
<dbReference type="Proteomes" id="UP000176682">
    <property type="component" value="Unassembled WGS sequence"/>
</dbReference>
<organism evidence="1 2">
    <name type="scientific">Candidatus Collierbacteria bacterium RIFOXYB1_FULL_49_13</name>
    <dbReference type="NCBI Taxonomy" id="1817728"/>
    <lineage>
        <taxon>Bacteria</taxon>
        <taxon>Candidatus Collieribacteriota</taxon>
    </lineage>
</organism>
<protein>
    <submittedName>
        <fullName evidence="1">Uncharacterized protein</fullName>
    </submittedName>
</protein>
<reference evidence="1 2" key="1">
    <citation type="journal article" date="2016" name="Nat. Commun.">
        <title>Thousands of microbial genomes shed light on interconnected biogeochemical processes in an aquifer system.</title>
        <authorList>
            <person name="Anantharaman K."/>
            <person name="Brown C.T."/>
            <person name="Hug L.A."/>
            <person name="Sharon I."/>
            <person name="Castelle C.J."/>
            <person name="Probst A.J."/>
            <person name="Thomas B.C."/>
            <person name="Singh A."/>
            <person name="Wilkins M.J."/>
            <person name="Karaoz U."/>
            <person name="Brodie E.L."/>
            <person name="Williams K.H."/>
            <person name="Hubbard S.S."/>
            <person name="Banfield J.F."/>
        </authorList>
    </citation>
    <scope>NUCLEOTIDE SEQUENCE [LARGE SCALE GENOMIC DNA]</scope>
</reference>
<gene>
    <name evidence="1" type="ORF">A2368_04725</name>
</gene>
<proteinExistence type="predicted"/>